<evidence type="ECO:0000259" key="8">
    <source>
        <dbReference type="PROSITE" id="PS50928"/>
    </source>
</evidence>
<dbReference type="InterPro" id="IPR000515">
    <property type="entry name" value="MetI-like"/>
</dbReference>
<feature type="transmembrane region" description="Helical" evidence="7">
    <location>
        <begin position="89"/>
        <end position="110"/>
    </location>
</feature>
<keyword evidence="10" id="KW-1185">Reference proteome</keyword>
<evidence type="ECO:0000256" key="2">
    <source>
        <dbReference type="ARBA" id="ARBA00022448"/>
    </source>
</evidence>
<dbReference type="PROSITE" id="PS50928">
    <property type="entry name" value="ABC_TM1"/>
    <property type="match status" value="1"/>
</dbReference>
<comment type="similarity">
    <text evidence="7">Belongs to the binding-protein-dependent transport system permease family.</text>
</comment>
<name>D1CIH5_THET1</name>
<proteinExistence type="inferred from homology"/>
<dbReference type="AlphaFoldDB" id="D1CIH5"/>
<dbReference type="PANTHER" id="PTHR30193">
    <property type="entry name" value="ABC TRANSPORTER PERMEASE PROTEIN"/>
    <property type="match status" value="1"/>
</dbReference>
<dbReference type="EMBL" id="CP001826">
    <property type="protein sequence ID" value="ACZ43546.1"/>
    <property type="molecule type" value="Genomic_DNA"/>
</dbReference>
<gene>
    <name evidence="9" type="ordered locus">Tter_2658</name>
</gene>
<keyword evidence="4 7" id="KW-0812">Transmembrane</keyword>
<evidence type="ECO:0000256" key="6">
    <source>
        <dbReference type="ARBA" id="ARBA00023136"/>
    </source>
</evidence>
<feature type="transmembrane region" description="Helical" evidence="7">
    <location>
        <begin position="24"/>
        <end position="47"/>
    </location>
</feature>
<dbReference type="Gene3D" id="1.10.3720.10">
    <property type="entry name" value="MetI-like"/>
    <property type="match status" value="1"/>
</dbReference>
<evidence type="ECO:0000256" key="5">
    <source>
        <dbReference type="ARBA" id="ARBA00022989"/>
    </source>
</evidence>
<evidence type="ECO:0000256" key="1">
    <source>
        <dbReference type="ARBA" id="ARBA00004651"/>
    </source>
</evidence>
<dbReference type="SUPFAM" id="SSF161098">
    <property type="entry name" value="MetI-like"/>
    <property type="match status" value="1"/>
</dbReference>
<sequence length="309" mass="34262">MSSGATKSAVAYGVRARSIRWSKLLVVLGFLVPPAVIYIWLVLLPMAQAVFYSLYRWNGLGPLQHFVGLGNYELILRDRVFISALGHNLIIVALSICIQLPLALALALLLRGGVPGRAAFRMIFFLPYVLSEVVTGVIWSFIYNPQNGLMNALLGAVIPGFKPIGWLGDPGIVLYALFVVITWKYFGLHFILYTAGLQDIPSELEEAAEIDGASTWRKLRYVTIPLLGRTIRLSVFLSVLGSLQIFDLIWVMTTGGPVNASETMATYLYKFGFQRFAIGYGSAVAVVLFVICLAFAIFYQRQIMSRDYS</sequence>
<feature type="transmembrane region" description="Helical" evidence="7">
    <location>
        <begin position="273"/>
        <end position="299"/>
    </location>
</feature>
<evidence type="ECO:0000256" key="7">
    <source>
        <dbReference type="RuleBase" id="RU363032"/>
    </source>
</evidence>
<dbReference type="PANTHER" id="PTHR30193:SF37">
    <property type="entry name" value="INNER MEMBRANE ABC TRANSPORTER PERMEASE PROTEIN YCJO"/>
    <property type="match status" value="1"/>
</dbReference>
<dbReference type="GO" id="GO:0005886">
    <property type="term" value="C:plasma membrane"/>
    <property type="evidence" value="ECO:0007669"/>
    <property type="project" value="UniProtKB-SubCell"/>
</dbReference>
<dbReference type="Pfam" id="PF00528">
    <property type="entry name" value="BPD_transp_1"/>
    <property type="match status" value="1"/>
</dbReference>
<dbReference type="InterPro" id="IPR051393">
    <property type="entry name" value="ABC_transporter_permease"/>
</dbReference>
<keyword evidence="3" id="KW-1003">Cell membrane</keyword>
<evidence type="ECO:0000256" key="4">
    <source>
        <dbReference type="ARBA" id="ARBA00022692"/>
    </source>
</evidence>
<dbReference type="KEGG" id="ttr:Tter_2658"/>
<dbReference type="OrthoDB" id="9786413at2"/>
<dbReference type="Proteomes" id="UP000000323">
    <property type="component" value="Chromosome 2"/>
</dbReference>
<keyword evidence="5 7" id="KW-1133">Transmembrane helix</keyword>
<feature type="transmembrane region" description="Helical" evidence="7">
    <location>
        <begin position="172"/>
        <end position="193"/>
    </location>
</feature>
<dbReference type="STRING" id="525904.Tter_2658"/>
<evidence type="ECO:0000313" key="9">
    <source>
        <dbReference type="EMBL" id="ACZ43546.1"/>
    </source>
</evidence>
<comment type="subcellular location">
    <subcellularLocation>
        <location evidence="1 7">Cell membrane</location>
        <topology evidence="1 7">Multi-pass membrane protein</topology>
    </subcellularLocation>
</comment>
<keyword evidence="6 7" id="KW-0472">Membrane</keyword>
<feature type="transmembrane region" description="Helical" evidence="7">
    <location>
        <begin position="233"/>
        <end position="253"/>
    </location>
</feature>
<feature type="transmembrane region" description="Helical" evidence="7">
    <location>
        <begin position="122"/>
        <end position="142"/>
    </location>
</feature>
<protein>
    <submittedName>
        <fullName evidence="9">Binding-protein-dependent transport systems inner membrane component</fullName>
    </submittedName>
</protein>
<reference evidence="10" key="1">
    <citation type="journal article" date="2010" name="Stand. Genomic Sci.">
        <title>Complete genome sequence of 'Thermobaculum terrenum' type strain (YNP1).</title>
        <authorList>
            <person name="Kiss H."/>
            <person name="Cleland D."/>
            <person name="Lapidus A."/>
            <person name="Lucas S."/>
            <person name="Glavina Del Rio T."/>
            <person name="Nolan M."/>
            <person name="Tice H."/>
            <person name="Han C."/>
            <person name="Goodwin L."/>
            <person name="Pitluck S."/>
            <person name="Liolios K."/>
            <person name="Ivanova N."/>
            <person name="Mavromatis K."/>
            <person name="Ovchinnikova G."/>
            <person name="Pati A."/>
            <person name="Chen A."/>
            <person name="Palaniappan K."/>
            <person name="Land M."/>
            <person name="Hauser L."/>
            <person name="Chang Y."/>
            <person name="Jeffries C."/>
            <person name="Lu M."/>
            <person name="Brettin T."/>
            <person name="Detter J."/>
            <person name="Goker M."/>
            <person name="Tindall B."/>
            <person name="Beck B."/>
            <person name="McDermott T."/>
            <person name="Woyke T."/>
            <person name="Bristow J."/>
            <person name="Eisen J."/>
            <person name="Markowitz V."/>
            <person name="Hugenholtz P."/>
            <person name="Kyrpides N."/>
            <person name="Klenk H."/>
            <person name="Cheng J."/>
        </authorList>
    </citation>
    <scope>NUCLEOTIDE SEQUENCE [LARGE SCALE GENOMIC DNA]</scope>
    <source>
        <strain evidence="10">ATCC BAA-798 / YNP1</strain>
    </source>
</reference>
<dbReference type="HOGENOM" id="CLU_016047_0_0_0"/>
<dbReference type="InterPro" id="IPR035906">
    <property type="entry name" value="MetI-like_sf"/>
</dbReference>
<dbReference type="eggNOG" id="COG1175">
    <property type="taxonomic scope" value="Bacteria"/>
</dbReference>
<dbReference type="CDD" id="cd06261">
    <property type="entry name" value="TM_PBP2"/>
    <property type="match status" value="1"/>
</dbReference>
<dbReference type="RefSeq" id="WP_012876577.1">
    <property type="nucleotide sequence ID" value="NC_013526.1"/>
</dbReference>
<evidence type="ECO:0000313" key="10">
    <source>
        <dbReference type="Proteomes" id="UP000000323"/>
    </source>
</evidence>
<keyword evidence="2 7" id="KW-0813">Transport</keyword>
<accession>D1CIH5</accession>
<dbReference type="GO" id="GO:0055085">
    <property type="term" value="P:transmembrane transport"/>
    <property type="evidence" value="ECO:0007669"/>
    <property type="project" value="InterPro"/>
</dbReference>
<evidence type="ECO:0000256" key="3">
    <source>
        <dbReference type="ARBA" id="ARBA00022475"/>
    </source>
</evidence>
<feature type="domain" description="ABC transmembrane type-1" evidence="8">
    <location>
        <begin position="85"/>
        <end position="299"/>
    </location>
</feature>
<organism evidence="9 10">
    <name type="scientific">Thermobaculum terrenum (strain ATCC BAA-798 / CCMEE 7001 / YNP1)</name>
    <dbReference type="NCBI Taxonomy" id="525904"/>
    <lineage>
        <taxon>Bacteria</taxon>
        <taxon>Bacillati</taxon>
        <taxon>Chloroflexota</taxon>
        <taxon>Chloroflexia</taxon>
        <taxon>Candidatus Thermobaculales</taxon>
        <taxon>Candidatus Thermobaculaceae</taxon>
        <taxon>Thermobaculum</taxon>
    </lineage>
</organism>